<gene>
    <name evidence="2" type="ORF">HK12_07170</name>
</gene>
<sequence>MRKGFFKGLSLATVLAAVAVLPVGAKAAYAAGGWSAADCGAEPAMPTLDVSTVEHYNASVDKATAYQKAARAYNTCVAKTANKQETAISNEAKEKIAYVHEGSAAVQKHIAANFAHMTAALKAGSSKFAAK</sequence>
<accession>A0A252A0Z7</accession>
<organism evidence="2 3">
    <name type="scientific">Acetobacter orientalis</name>
    <dbReference type="NCBI Taxonomy" id="146474"/>
    <lineage>
        <taxon>Bacteria</taxon>
        <taxon>Pseudomonadati</taxon>
        <taxon>Pseudomonadota</taxon>
        <taxon>Alphaproteobacteria</taxon>
        <taxon>Acetobacterales</taxon>
        <taxon>Acetobacteraceae</taxon>
        <taxon>Acetobacter</taxon>
    </lineage>
</organism>
<reference evidence="2 3" key="1">
    <citation type="submission" date="2014-06" db="EMBL/GenBank/DDBJ databases">
        <authorList>
            <person name="Ju J."/>
            <person name="Zhang J."/>
        </authorList>
    </citation>
    <scope>NUCLEOTIDE SEQUENCE [LARGE SCALE GENOMIC DNA]</scope>
    <source>
        <strain evidence="2">DmW_045</strain>
    </source>
</reference>
<proteinExistence type="predicted"/>
<dbReference type="Proteomes" id="UP000194639">
    <property type="component" value="Unassembled WGS sequence"/>
</dbReference>
<evidence type="ECO:0000313" key="3">
    <source>
        <dbReference type="Proteomes" id="UP000194639"/>
    </source>
</evidence>
<keyword evidence="1" id="KW-0732">Signal</keyword>
<comment type="caution">
    <text evidence="2">The sequence shown here is derived from an EMBL/GenBank/DDBJ whole genome shotgun (WGS) entry which is preliminary data.</text>
</comment>
<dbReference type="AlphaFoldDB" id="A0A252A0Z7"/>
<dbReference type="RefSeq" id="WP_179193575.1">
    <property type="nucleotide sequence ID" value="NZ_JBDNON010000003.1"/>
</dbReference>
<evidence type="ECO:0000256" key="1">
    <source>
        <dbReference type="SAM" id="SignalP"/>
    </source>
</evidence>
<evidence type="ECO:0000313" key="2">
    <source>
        <dbReference type="EMBL" id="OUI80825.1"/>
    </source>
</evidence>
<feature type="signal peptide" evidence="1">
    <location>
        <begin position="1"/>
        <end position="30"/>
    </location>
</feature>
<name>A0A252A0Z7_9PROT</name>
<feature type="chain" id="PRO_5012852255" evidence="1">
    <location>
        <begin position="31"/>
        <end position="131"/>
    </location>
</feature>
<dbReference type="EMBL" id="JOMO01000029">
    <property type="protein sequence ID" value="OUI80825.1"/>
    <property type="molecule type" value="Genomic_DNA"/>
</dbReference>
<protein>
    <submittedName>
        <fullName evidence="2">Uncharacterized protein</fullName>
    </submittedName>
</protein>